<reference evidence="2" key="1">
    <citation type="submission" date="2017-05" db="EMBL/GenBank/DDBJ databases">
        <authorList>
            <person name="Song R."/>
            <person name="Chenine A.L."/>
            <person name="Ruprecht R.M."/>
        </authorList>
    </citation>
    <scope>NUCLEOTIDE SEQUENCE [LARGE SCALE GENOMIC DNA]</scope>
</reference>
<dbReference type="EMBL" id="LT854271">
    <property type="protein sequence ID" value="SMR62608.1"/>
    <property type="molecule type" value="Genomic_DNA"/>
</dbReference>
<name>A0A2H1HA03_ZYMTR</name>
<dbReference type="AlphaFoldDB" id="A0A2H1HA03"/>
<gene>
    <name evidence="1" type="ORF">ZT1E4_G11924</name>
</gene>
<dbReference type="Proteomes" id="UP000245764">
    <property type="component" value="Chromosome 20"/>
</dbReference>
<evidence type="ECO:0000313" key="1">
    <source>
        <dbReference type="EMBL" id="SMR62608.1"/>
    </source>
</evidence>
<organism evidence="1 2">
    <name type="scientific">Zymoseptoria tritici ST99CH_1E4</name>
    <dbReference type="NCBI Taxonomy" id="1276532"/>
    <lineage>
        <taxon>Eukaryota</taxon>
        <taxon>Fungi</taxon>
        <taxon>Dikarya</taxon>
        <taxon>Ascomycota</taxon>
        <taxon>Pezizomycotina</taxon>
        <taxon>Dothideomycetes</taxon>
        <taxon>Dothideomycetidae</taxon>
        <taxon>Mycosphaerellales</taxon>
        <taxon>Mycosphaerellaceae</taxon>
        <taxon>Zymoseptoria</taxon>
    </lineage>
</organism>
<protein>
    <submittedName>
        <fullName evidence="1">Uncharacterized protein</fullName>
    </submittedName>
</protein>
<evidence type="ECO:0000313" key="2">
    <source>
        <dbReference type="Proteomes" id="UP000245764"/>
    </source>
</evidence>
<proteinExistence type="predicted"/>
<sequence>MFDPTHLLFHNLYDDLNHRSYKFSTFAKQETLVFWSAVQNIKASSSRKLNHFLDYITKIITGTLPPTPGFPCHK</sequence>
<accession>A0A2H1HA03</accession>